<reference evidence="3 4" key="1">
    <citation type="journal article" date="2018" name="PLoS Genet.">
        <title>Population sequencing reveals clonal diversity and ancestral inbreeding in the grapevine cultivar Chardonnay.</title>
        <authorList>
            <person name="Roach M.J."/>
            <person name="Johnson D.L."/>
            <person name="Bohlmann J."/>
            <person name="van Vuuren H.J."/>
            <person name="Jones S.J."/>
            <person name="Pretorius I.S."/>
            <person name="Schmidt S.A."/>
            <person name="Borneman A.R."/>
        </authorList>
    </citation>
    <scope>NUCLEOTIDE SEQUENCE [LARGE SCALE GENOMIC DNA]</scope>
    <source>
        <strain evidence="4">cv. Chardonnay</strain>
        <tissue evidence="3">Leaf</tissue>
    </source>
</reference>
<dbReference type="SUPFAM" id="SSF82051">
    <property type="entry name" value="Obg GTP-binding protein N-terminal domain"/>
    <property type="match status" value="1"/>
</dbReference>
<name>A0A438FAD6_VITVI</name>
<evidence type="ECO:0000256" key="1">
    <source>
        <dbReference type="SAM" id="MobiDB-lite"/>
    </source>
</evidence>
<dbReference type="EMBL" id="QGNW01001068">
    <property type="protein sequence ID" value="RVW56932.1"/>
    <property type="molecule type" value="Genomic_DNA"/>
</dbReference>
<proteinExistence type="predicted"/>
<evidence type="ECO:0000313" key="3">
    <source>
        <dbReference type="EMBL" id="RVW56932.1"/>
    </source>
</evidence>
<sequence>MWLRCAKPLQYLEVLRKSSRSPCHLPFLCPYSDTPYKKSKSAPLQERKMIDRFRLYAKGGEGGSGCSSFHRSRHDRHGRPDECKEGGHGSSKNKIGTRGADKVVRVPVGTVVHLVEGEIPSQVENRSSAALDPWEIPGSLDVIYLNLTRNLPL</sequence>
<dbReference type="GO" id="GO:0005525">
    <property type="term" value="F:GTP binding"/>
    <property type="evidence" value="ECO:0007669"/>
    <property type="project" value="InterPro"/>
</dbReference>
<feature type="domain" description="Obg" evidence="2">
    <location>
        <begin position="50"/>
        <end position="90"/>
    </location>
</feature>
<feature type="compositionally biased region" description="Basic and acidic residues" evidence="1">
    <location>
        <begin position="78"/>
        <end position="87"/>
    </location>
</feature>
<organism evidence="3 4">
    <name type="scientific">Vitis vinifera</name>
    <name type="common">Grape</name>
    <dbReference type="NCBI Taxonomy" id="29760"/>
    <lineage>
        <taxon>Eukaryota</taxon>
        <taxon>Viridiplantae</taxon>
        <taxon>Streptophyta</taxon>
        <taxon>Embryophyta</taxon>
        <taxon>Tracheophyta</taxon>
        <taxon>Spermatophyta</taxon>
        <taxon>Magnoliopsida</taxon>
        <taxon>eudicotyledons</taxon>
        <taxon>Gunneridae</taxon>
        <taxon>Pentapetalae</taxon>
        <taxon>rosids</taxon>
        <taxon>Vitales</taxon>
        <taxon>Vitaceae</taxon>
        <taxon>Viteae</taxon>
        <taxon>Vitis</taxon>
    </lineage>
</organism>
<dbReference type="InterPro" id="IPR036726">
    <property type="entry name" value="GTP1_OBG_dom_sf"/>
</dbReference>
<accession>A0A438FAD6</accession>
<evidence type="ECO:0000313" key="4">
    <source>
        <dbReference type="Proteomes" id="UP000288805"/>
    </source>
</evidence>
<dbReference type="Proteomes" id="UP000288805">
    <property type="component" value="Unassembled WGS sequence"/>
</dbReference>
<evidence type="ECO:0000259" key="2">
    <source>
        <dbReference type="Pfam" id="PF01018"/>
    </source>
</evidence>
<gene>
    <name evidence="3" type="primary">ATOBGM_1</name>
    <name evidence="3" type="ORF">CK203_070536</name>
</gene>
<dbReference type="AlphaFoldDB" id="A0A438FAD6"/>
<dbReference type="InterPro" id="IPR006169">
    <property type="entry name" value="GTP1_OBG_dom"/>
</dbReference>
<dbReference type="Pfam" id="PF01018">
    <property type="entry name" value="GTP1_OBG"/>
    <property type="match status" value="1"/>
</dbReference>
<dbReference type="InterPro" id="IPR045086">
    <property type="entry name" value="OBG_GTPase"/>
</dbReference>
<comment type="caution">
    <text evidence="3">The sequence shown here is derived from an EMBL/GenBank/DDBJ whole genome shotgun (WGS) entry which is preliminary data.</text>
</comment>
<protein>
    <submittedName>
        <fullName evidence="3">Putative GTP-binding protein OBGM, mitochondrial</fullName>
    </submittedName>
</protein>
<dbReference type="PANTHER" id="PTHR11702">
    <property type="entry name" value="DEVELOPMENTALLY REGULATED GTP-BINDING PROTEIN-RELATED"/>
    <property type="match status" value="1"/>
</dbReference>
<dbReference type="GO" id="GO:0003924">
    <property type="term" value="F:GTPase activity"/>
    <property type="evidence" value="ECO:0007669"/>
    <property type="project" value="InterPro"/>
</dbReference>
<dbReference type="PANTHER" id="PTHR11702:SF31">
    <property type="entry name" value="MITOCHONDRIAL RIBOSOME-ASSOCIATED GTPASE 2"/>
    <property type="match status" value="1"/>
</dbReference>
<feature type="region of interest" description="Disordered" evidence="1">
    <location>
        <begin position="60"/>
        <end position="100"/>
    </location>
</feature>
<dbReference type="Gene3D" id="2.70.210.12">
    <property type="entry name" value="GTP1/OBG domain"/>
    <property type="match status" value="2"/>
</dbReference>